<accession>A0A124HKV5</accession>
<dbReference type="SUPFAM" id="SSF46689">
    <property type="entry name" value="Homeodomain-like"/>
    <property type="match status" value="1"/>
</dbReference>
<dbReference type="Pfam" id="PF12833">
    <property type="entry name" value="HTH_18"/>
    <property type="match status" value="1"/>
</dbReference>
<dbReference type="InterPro" id="IPR018062">
    <property type="entry name" value="HTH_AraC-typ_CS"/>
</dbReference>
<evidence type="ECO:0000256" key="2">
    <source>
        <dbReference type="ARBA" id="ARBA00023125"/>
    </source>
</evidence>
<dbReference type="PANTHER" id="PTHR46796:SF6">
    <property type="entry name" value="ARAC SUBFAMILY"/>
    <property type="match status" value="1"/>
</dbReference>
<evidence type="ECO:0000259" key="5">
    <source>
        <dbReference type="PROSITE" id="PS01124"/>
    </source>
</evidence>
<dbReference type="GO" id="GO:0003700">
    <property type="term" value="F:DNA-binding transcription factor activity"/>
    <property type="evidence" value="ECO:0007669"/>
    <property type="project" value="InterPro"/>
</dbReference>
<keyword evidence="3" id="KW-0804">Transcription</keyword>
<evidence type="ECO:0000256" key="1">
    <source>
        <dbReference type="ARBA" id="ARBA00023015"/>
    </source>
</evidence>
<dbReference type="AlphaFoldDB" id="A0A124HKV5"/>
<keyword evidence="7" id="KW-1185">Reference proteome</keyword>
<keyword evidence="2" id="KW-0238">DNA-binding</keyword>
<dbReference type="InterPro" id="IPR018060">
    <property type="entry name" value="HTH_AraC"/>
</dbReference>
<feature type="compositionally biased region" description="Basic and acidic residues" evidence="4">
    <location>
        <begin position="315"/>
        <end position="325"/>
    </location>
</feature>
<keyword evidence="1" id="KW-0805">Transcription regulation</keyword>
<reference evidence="6 7" key="1">
    <citation type="submission" date="2015-10" db="EMBL/GenBank/DDBJ databases">
        <title>Draft genome sequence of Streptomyces corchorusii DSM 40340, type strain for the species Streptomyces corchorusii.</title>
        <authorList>
            <person name="Ruckert C."/>
            <person name="Winkler A."/>
            <person name="Kalinowski J."/>
            <person name="Kampfer P."/>
            <person name="Glaeser S."/>
        </authorList>
    </citation>
    <scope>NUCLEOTIDE SEQUENCE [LARGE SCALE GENOMIC DNA]</scope>
    <source>
        <strain evidence="6 7">DSM 40340</strain>
    </source>
</reference>
<dbReference type="PROSITE" id="PS01124">
    <property type="entry name" value="HTH_ARAC_FAMILY_2"/>
    <property type="match status" value="1"/>
</dbReference>
<feature type="region of interest" description="Disordered" evidence="4">
    <location>
        <begin position="314"/>
        <end position="338"/>
    </location>
</feature>
<dbReference type="PROSITE" id="PS00041">
    <property type="entry name" value="HTH_ARAC_FAMILY_1"/>
    <property type="match status" value="1"/>
</dbReference>
<evidence type="ECO:0000256" key="4">
    <source>
        <dbReference type="SAM" id="MobiDB-lite"/>
    </source>
</evidence>
<dbReference type="Pfam" id="PF14525">
    <property type="entry name" value="AraC_binding_2"/>
    <property type="match status" value="1"/>
</dbReference>
<dbReference type="InterPro" id="IPR035418">
    <property type="entry name" value="AraC-bd_2"/>
</dbReference>
<dbReference type="Proteomes" id="UP000053398">
    <property type="component" value="Unassembled WGS sequence"/>
</dbReference>
<gene>
    <name evidence="6" type="ORF">AQJ11_28745</name>
</gene>
<evidence type="ECO:0000256" key="3">
    <source>
        <dbReference type="ARBA" id="ARBA00023163"/>
    </source>
</evidence>
<feature type="domain" description="HTH araC/xylS-type" evidence="5">
    <location>
        <begin position="219"/>
        <end position="320"/>
    </location>
</feature>
<evidence type="ECO:0000313" key="6">
    <source>
        <dbReference type="EMBL" id="KUN20814.1"/>
    </source>
</evidence>
<dbReference type="EMBL" id="LMWP01000033">
    <property type="protein sequence ID" value="KUN20814.1"/>
    <property type="molecule type" value="Genomic_DNA"/>
</dbReference>
<organism evidence="6 7">
    <name type="scientific">Streptomyces corchorusii</name>
    <name type="common">Streptomyces chibaensis</name>
    <dbReference type="NCBI Taxonomy" id="1903"/>
    <lineage>
        <taxon>Bacteria</taxon>
        <taxon>Bacillati</taxon>
        <taxon>Actinomycetota</taxon>
        <taxon>Actinomycetes</taxon>
        <taxon>Kitasatosporales</taxon>
        <taxon>Streptomycetaceae</taxon>
        <taxon>Streptomyces</taxon>
    </lineage>
</organism>
<sequence>MVRETVFRSEDVPAADRFDYWRELMIQTLAPLDMSSDHADDFQASMRLLEFGAVHVSPQTFQSMRFHRTPELIRQSDPGLFHMSLVTRGTVGIVQRGQETTYNPGDLCVVGSSRPFDCLAASGRRAVETVAVAFPTEMLASAGNAVDKLIGHPISGREGFGALLAQFLTRITTDTGFFTSCDGPRLGVIVLDLLSGLLAHVLEAEKLLTPESHRRTLVLRIRAFVRSHLHDPQLTPRSIAAAHNISTSYLHRLFQHEDETIAAWIRHQRLDHARRDLADPALRTTPIHVIAARWGFPRAADFTRAFRAAYGMPPSDHRHHADAPVRVDASPGRSRTPR</sequence>
<dbReference type="SMART" id="SM00342">
    <property type="entry name" value="HTH_ARAC"/>
    <property type="match status" value="1"/>
</dbReference>
<protein>
    <submittedName>
        <fullName evidence="6">AraC family transcriptional regulator</fullName>
    </submittedName>
</protein>
<dbReference type="Gene3D" id="1.10.10.60">
    <property type="entry name" value="Homeodomain-like"/>
    <property type="match status" value="1"/>
</dbReference>
<dbReference type="InterPro" id="IPR050204">
    <property type="entry name" value="AraC_XylS_family_regulators"/>
</dbReference>
<dbReference type="PANTHER" id="PTHR46796">
    <property type="entry name" value="HTH-TYPE TRANSCRIPTIONAL ACTIVATOR RHAS-RELATED"/>
    <property type="match status" value="1"/>
</dbReference>
<evidence type="ECO:0000313" key="7">
    <source>
        <dbReference type="Proteomes" id="UP000053398"/>
    </source>
</evidence>
<dbReference type="GO" id="GO:0043565">
    <property type="term" value="F:sequence-specific DNA binding"/>
    <property type="evidence" value="ECO:0007669"/>
    <property type="project" value="InterPro"/>
</dbReference>
<dbReference type="InterPro" id="IPR009057">
    <property type="entry name" value="Homeodomain-like_sf"/>
</dbReference>
<dbReference type="RefSeq" id="WP_059265101.1">
    <property type="nucleotide sequence ID" value="NZ_KQ948362.1"/>
</dbReference>
<name>A0A124HKV5_STRCK</name>
<comment type="caution">
    <text evidence="6">The sequence shown here is derived from an EMBL/GenBank/DDBJ whole genome shotgun (WGS) entry which is preliminary data.</text>
</comment>
<proteinExistence type="predicted"/>